<protein>
    <submittedName>
        <fullName evidence="1">Uncharacterized protein</fullName>
    </submittedName>
</protein>
<dbReference type="AlphaFoldDB" id="A0A2H0PZK8"/>
<organism evidence="1 2">
    <name type="scientific">Candidatus Berkelbacteria bacterium CG11_big_fil_rev_8_21_14_0_20_42_15</name>
    <dbReference type="NCBI Taxonomy" id="1974517"/>
    <lineage>
        <taxon>Bacteria</taxon>
        <taxon>Candidatus Berkelbacteria</taxon>
    </lineage>
</organism>
<name>A0A2H0PZK8_9BACT</name>
<evidence type="ECO:0000313" key="1">
    <source>
        <dbReference type="EMBL" id="PIR27124.1"/>
    </source>
</evidence>
<sequence>KSITRGDGLPLYSFKPNDVIIVTLQLSNLTIGQPVDIKDEIFTDGIVANNPIVSNISDGGTLDGSYVHWNAFVPTATTATLSYGLTIK</sequence>
<proteinExistence type="predicted"/>
<reference evidence="1 2" key="1">
    <citation type="submission" date="2017-09" db="EMBL/GenBank/DDBJ databases">
        <title>Depth-based differentiation of microbial function through sediment-hosted aquifers and enrichment of novel symbionts in the deep terrestrial subsurface.</title>
        <authorList>
            <person name="Probst A.J."/>
            <person name="Ladd B."/>
            <person name="Jarett J.K."/>
            <person name="Geller-Mcgrath D.E."/>
            <person name="Sieber C.M."/>
            <person name="Emerson J.B."/>
            <person name="Anantharaman K."/>
            <person name="Thomas B.C."/>
            <person name="Malmstrom R."/>
            <person name="Stieglmeier M."/>
            <person name="Klingl A."/>
            <person name="Woyke T."/>
            <person name="Ryan C.M."/>
            <person name="Banfield J.F."/>
        </authorList>
    </citation>
    <scope>NUCLEOTIDE SEQUENCE [LARGE SCALE GENOMIC DNA]</scope>
    <source>
        <strain evidence="1">CG11_big_fil_rev_8_21_14_0_20_42_15</strain>
    </source>
</reference>
<accession>A0A2H0PZK8</accession>
<evidence type="ECO:0000313" key="2">
    <source>
        <dbReference type="Proteomes" id="UP000231154"/>
    </source>
</evidence>
<dbReference type="Proteomes" id="UP000231154">
    <property type="component" value="Unassembled WGS sequence"/>
</dbReference>
<dbReference type="EMBL" id="PCXF01000073">
    <property type="protein sequence ID" value="PIR27124.1"/>
    <property type="molecule type" value="Genomic_DNA"/>
</dbReference>
<comment type="caution">
    <text evidence="1">The sequence shown here is derived from an EMBL/GenBank/DDBJ whole genome shotgun (WGS) entry which is preliminary data.</text>
</comment>
<gene>
    <name evidence="1" type="ORF">COV40_02545</name>
</gene>
<feature type="non-terminal residue" evidence="1">
    <location>
        <position position="1"/>
    </location>
</feature>